<evidence type="ECO:0000313" key="3">
    <source>
        <dbReference type="Proteomes" id="UP001189429"/>
    </source>
</evidence>
<keyword evidence="3" id="KW-1185">Reference proteome</keyword>
<proteinExistence type="predicted"/>
<feature type="compositionally biased region" description="Basic residues" evidence="1">
    <location>
        <begin position="265"/>
        <end position="277"/>
    </location>
</feature>
<dbReference type="Proteomes" id="UP001189429">
    <property type="component" value="Unassembled WGS sequence"/>
</dbReference>
<name>A0ABN9SNY5_9DINO</name>
<feature type="region of interest" description="Disordered" evidence="1">
    <location>
        <begin position="206"/>
        <end position="277"/>
    </location>
</feature>
<feature type="compositionally biased region" description="Basic and acidic residues" evidence="1">
    <location>
        <begin position="206"/>
        <end position="216"/>
    </location>
</feature>
<dbReference type="EMBL" id="CAUYUJ010012225">
    <property type="protein sequence ID" value="CAK0833526.1"/>
    <property type="molecule type" value="Genomic_DNA"/>
</dbReference>
<accession>A0ABN9SNY5</accession>
<feature type="compositionally biased region" description="Basic and acidic residues" evidence="1">
    <location>
        <begin position="52"/>
        <end position="63"/>
    </location>
</feature>
<feature type="compositionally biased region" description="Low complexity" evidence="1">
    <location>
        <begin position="235"/>
        <end position="248"/>
    </location>
</feature>
<feature type="compositionally biased region" description="Acidic residues" evidence="1">
    <location>
        <begin position="114"/>
        <end position="123"/>
    </location>
</feature>
<organism evidence="2 3">
    <name type="scientific">Prorocentrum cordatum</name>
    <dbReference type="NCBI Taxonomy" id="2364126"/>
    <lineage>
        <taxon>Eukaryota</taxon>
        <taxon>Sar</taxon>
        <taxon>Alveolata</taxon>
        <taxon>Dinophyceae</taxon>
        <taxon>Prorocentrales</taxon>
        <taxon>Prorocentraceae</taxon>
        <taxon>Prorocentrum</taxon>
    </lineage>
</organism>
<sequence>MGPQENVTLKEELQASKETVNELLKKAEEYKTKSQTDAQQLQELSSRLQYAEQEHERQRHDFQLARQTSQRQIKDLEDQLETSLVQHFSAPGPARGRGNSFGGDSLASQLGCLEEADEEEDEQNAGGGGAGFDPHEMARVARENVRLQSQLASSEEAVEALKLQARRAAQLRAGAKWQLAAARAASKRMEESGVREDNKKLRGMLESERLSSEEVGRPPLGPRWVAAAGRVGSNGRAPAPRGAPCAPRARTDGSGSWRPCPPRSRTARGRGASRRAWRCTGAFAAATTRRRSSAASALSLFWSSSFPSPSWSRTSTAS</sequence>
<comment type="caution">
    <text evidence="2">The sequence shown here is derived from an EMBL/GenBank/DDBJ whole genome shotgun (WGS) entry which is preliminary data.</text>
</comment>
<reference evidence="2" key="1">
    <citation type="submission" date="2023-10" db="EMBL/GenBank/DDBJ databases">
        <authorList>
            <person name="Chen Y."/>
            <person name="Shah S."/>
            <person name="Dougan E. K."/>
            <person name="Thang M."/>
            <person name="Chan C."/>
        </authorList>
    </citation>
    <scope>NUCLEOTIDE SEQUENCE [LARGE SCALE GENOMIC DNA]</scope>
</reference>
<protein>
    <submittedName>
        <fullName evidence="2">Uncharacterized protein</fullName>
    </submittedName>
</protein>
<gene>
    <name evidence="2" type="ORF">PCOR1329_LOCUS31209</name>
</gene>
<evidence type="ECO:0000256" key="1">
    <source>
        <dbReference type="SAM" id="MobiDB-lite"/>
    </source>
</evidence>
<feature type="region of interest" description="Disordered" evidence="1">
    <location>
        <begin position="85"/>
        <end position="141"/>
    </location>
</feature>
<feature type="region of interest" description="Disordered" evidence="1">
    <location>
        <begin position="46"/>
        <end position="70"/>
    </location>
</feature>
<evidence type="ECO:0000313" key="2">
    <source>
        <dbReference type="EMBL" id="CAK0833526.1"/>
    </source>
</evidence>